<reference evidence="1 2" key="1">
    <citation type="submission" date="2014-04" db="EMBL/GenBank/DDBJ databases">
        <authorList>
            <consortium name="DOE Joint Genome Institute"/>
            <person name="Kuo A."/>
            <person name="Kohler A."/>
            <person name="Jargeat P."/>
            <person name="Nagy L.G."/>
            <person name="Floudas D."/>
            <person name="Copeland A."/>
            <person name="Barry K.W."/>
            <person name="Cichocki N."/>
            <person name="Veneault-Fourrey C."/>
            <person name="LaButti K."/>
            <person name="Lindquist E.A."/>
            <person name="Lipzen A."/>
            <person name="Lundell T."/>
            <person name="Morin E."/>
            <person name="Murat C."/>
            <person name="Sun H."/>
            <person name="Tunlid A."/>
            <person name="Henrissat B."/>
            <person name="Grigoriev I.V."/>
            <person name="Hibbett D.S."/>
            <person name="Martin F."/>
            <person name="Nordberg H.P."/>
            <person name="Cantor M.N."/>
            <person name="Hua S.X."/>
        </authorList>
    </citation>
    <scope>NUCLEOTIDE SEQUENCE [LARGE SCALE GENOMIC DNA]</scope>
    <source>
        <strain evidence="1 2">Ve08.2h10</strain>
    </source>
</reference>
<accession>A0A0D0CZB8</accession>
<dbReference type="InParanoid" id="A0A0D0CZB8"/>
<dbReference type="EMBL" id="KN830390">
    <property type="protein sequence ID" value="KIK72834.1"/>
    <property type="molecule type" value="Genomic_DNA"/>
</dbReference>
<reference evidence="2" key="2">
    <citation type="submission" date="2015-01" db="EMBL/GenBank/DDBJ databases">
        <title>Evolutionary Origins and Diversification of the Mycorrhizal Mutualists.</title>
        <authorList>
            <consortium name="DOE Joint Genome Institute"/>
            <consortium name="Mycorrhizal Genomics Consortium"/>
            <person name="Kohler A."/>
            <person name="Kuo A."/>
            <person name="Nagy L.G."/>
            <person name="Floudas D."/>
            <person name="Copeland A."/>
            <person name="Barry K.W."/>
            <person name="Cichocki N."/>
            <person name="Veneault-Fourrey C."/>
            <person name="LaButti K."/>
            <person name="Lindquist E.A."/>
            <person name="Lipzen A."/>
            <person name="Lundell T."/>
            <person name="Morin E."/>
            <person name="Murat C."/>
            <person name="Riley R."/>
            <person name="Ohm R."/>
            <person name="Sun H."/>
            <person name="Tunlid A."/>
            <person name="Henrissat B."/>
            <person name="Grigoriev I.V."/>
            <person name="Hibbett D.S."/>
            <person name="Martin F."/>
        </authorList>
    </citation>
    <scope>NUCLEOTIDE SEQUENCE [LARGE SCALE GENOMIC DNA]</scope>
    <source>
        <strain evidence="2">Ve08.2h10</strain>
    </source>
</reference>
<keyword evidence="2" id="KW-1185">Reference proteome</keyword>
<protein>
    <submittedName>
        <fullName evidence="1">Uncharacterized protein</fullName>
    </submittedName>
</protein>
<dbReference type="AlphaFoldDB" id="A0A0D0CZB8"/>
<gene>
    <name evidence="1" type="ORF">PAXRUDRAFT_21531</name>
</gene>
<sequence length="49" mass="5600">MAVTACYKWYSQCAWFARAESPKAPKRVWENLGDRSARAGTTNVAMQQY</sequence>
<dbReference type="HOGENOM" id="CLU_3143553_0_0_1"/>
<proteinExistence type="predicted"/>
<name>A0A0D0CZB8_9AGAM</name>
<dbReference type="Proteomes" id="UP000054538">
    <property type="component" value="Unassembled WGS sequence"/>
</dbReference>
<evidence type="ECO:0000313" key="2">
    <source>
        <dbReference type="Proteomes" id="UP000054538"/>
    </source>
</evidence>
<organism evidence="1 2">
    <name type="scientific">Paxillus rubicundulus Ve08.2h10</name>
    <dbReference type="NCBI Taxonomy" id="930991"/>
    <lineage>
        <taxon>Eukaryota</taxon>
        <taxon>Fungi</taxon>
        <taxon>Dikarya</taxon>
        <taxon>Basidiomycota</taxon>
        <taxon>Agaricomycotina</taxon>
        <taxon>Agaricomycetes</taxon>
        <taxon>Agaricomycetidae</taxon>
        <taxon>Boletales</taxon>
        <taxon>Paxilineae</taxon>
        <taxon>Paxillaceae</taxon>
        <taxon>Paxillus</taxon>
    </lineage>
</organism>
<evidence type="ECO:0000313" key="1">
    <source>
        <dbReference type="EMBL" id="KIK72834.1"/>
    </source>
</evidence>